<sequence>MLEPRIEYIASNDFFVHVLYDNIKHRKSTNWLNIKKTAADMVQLVNQVTASHGPFDLHLVNLDPSSKVISRCDFNNTFYILHNAMAQELKREAKLGPLKYWRKLREKKSYNNKNLIAVSEGVKNEALSKQYITPKSVVRIYNPTDITTVQELATVLNPDIPEEPYLIHAGRVVKQKRHDILFQALALVPDIKLVLLCKYDKKARKLAAKYGVEHRIITPGFQENPYNWFAKAQLLISSSEFEGLGMNIIDSLICQTPVVSTNCDYGPSEILIGEQADFLTPVNDPETLAIKIIQALEKPPKIDLLHIKQNFSVEAAVEHYLKLAQQKP</sequence>
<comment type="caution">
    <text evidence="2">The sequence shown here is derived from an EMBL/GenBank/DDBJ whole genome shotgun (WGS) entry which is preliminary data.</text>
</comment>
<feature type="domain" description="Glycosyl transferase family 1" evidence="1">
    <location>
        <begin position="162"/>
        <end position="301"/>
    </location>
</feature>
<dbReference type="CDD" id="cd03811">
    <property type="entry name" value="GT4_GT28_WabH-like"/>
    <property type="match status" value="1"/>
</dbReference>
<keyword evidence="3" id="KW-1185">Reference proteome</keyword>
<dbReference type="PANTHER" id="PTHR12526:SF638">
    <property type="entry name" value="SPORE COAT PROTEIN SA"/>
    <property type="match status" value="1"/>
</dbReference>
<evidence type="ECO:0000313" key="3">
    <source>
        <dbReference type="Proteomes" id="UP001257914"/>
    </source>
</evidence>
<dbReference type="EMBL" id="JAWCUA010000009">
    <property type="protein sequence ID" value="MDU0113632.1"/>
    <property type="molecule type" value="Genomic_DNA"/>
</dbReference>
<organism evidence="2 3">
    <name type="scientific">Psychrosphaera aquimarina</name>
    <dbReference type="NCBI Taxonomy" id="2044854"/>
    <lineage>
        <taxon>Bacteria</taxon>
        <taxon>Pseudomonadati</taxon>
        <taxon>Pseudomonadota</taxon>
        <taxon>Gammaproteobacteria</taxon>
        <taxon>Alteromonadales</taxon>
        <taxon>Pseudoalteromonadaceae</taxon>
        <taxon>Psychrosphaera</taxon>
    </lineage>
</organism>
<proteinExistence type="predicted"/>
<gene>
    <name evidence="2" type="ORF">RT723_11610</name>
</gene>
<keyword evidence="2" id="KW-0328">Glycosyltransferase</keyword>
<dbReference type="PANTHER" id="PTHR12526">
    <property type="entry name" value="GLYCOSYLTRANSFERASE"/>
    <property type="match status" value="1"/>
</dbReference>
<name>A0ABU3R1S7_9GAMM</name>
<reference evidence="2 3" key="1">
    <citation type="submission" date="2023-10" db="EMBL/GenBank/DDBJ databases">
        <title>Psychrosphaera aquimaarina strain SW33 isolated from seawater.</title>
        <authorList>
            <person name="Bayburt H."/>
            <person name="Kim J.M."/>
            <person name="Choi B.J."/>
            <person name="Jeon C.O."/>
        </authorList>
    </citation>
    <scope>NUCLEOTIDE SEQUENCE [LARGE SCALE GENOMIC DNA]</scope>
    <source>
        <strain evidence="2 3">KCTC 52743</strain>
    </source>
</reference>
<dbReference type="EC" id="2.4.-.-" evidence="2"/>
<dbReference type="RefSeq" id="WP_315947256.1">
    <property type="nucleotide sequence ID" value="NZ_JAWCUA010000009.1"/>
</dbReference>
<dbReference type="GO" id="GO:0016757">
    <property type="term" value="F:glycosyltransferase activity"/>
    <property type="evidence" value="ECO:0007669"/>
    <property type="project" value="UniProtKB-KW"/>
</dbReference>
<dbReference type="Gene3D" id="3.40.50.2000">
    <property type="entry name" value="Glycogen Phosphorylase B"/>
    <property type="match status" value="2"/>
</dbReference>
<dbReference type="Pfam" id="PF00534">
    <property type="entry name" value="Glycos_transf_1"/>
    <property type="match status" value="1"/>
</dbReference>
<keyword evidence="2" id="KW-0808">Transferase</keyword>
<dbReference type="Proteomes" id="UP001257914">
    <property type="component" value="Unassembled WGS sequence"/>
</dbReference>
<accession>A0ABU3R1S7</accession>
<evidence type="ECO:0000313" key="2">
    <source>
        <dbReference type="EMBL" id="MDU0113632.1"/>
    </source>
</evidence>
<dbReference type="InterPro" id="IPR001296">
    <property type="entry name" value="Glyco_trans_1"/>
</dbReference>
<dbReference type="SUPFAM" id="SSF53756">
    <property type="entry name" value="UDP-Glycosyltransferase/glycogen phosphorylase"/>
    <property type="match status" value="1"/>
</dbReference>
<protein>
    <submittedName>
        <fullName evidence="2">Glycosyltransferase</fullName>
        <ecNumber evidence="2">2.4.-.-</ecNumber>
    </submittedName>
</protein>
<evidence type="ECO:0000259" key="1">
    <source>
        <dbReference type="Pfam" id="PF00534"/>
    </source>
</evidence>